<dbReference type="SMART" id="SM00950">
    <property type="entry name" value="Piwi"/>
    <property type="match status" value="1"/>
</dbReference>
<reference evidence="4" key="1">
    <citation type="submission" date="2011-09" db="EMBL/GenBank/DDBJ databases">
        <title>Genome of the Ctenophore Pleurobrachia bachei.</title>
        <authorList>
            <person name="Kohn A.B."/>
            <person name="Moroz L."/>
        </authorList>
    </citation>
    <scope>NUCLEOTIDE SEQUENCE</scope>
</reference>
<evidence type="ECO:0000259" key="2">
    <source>
        <dbReference type="PROSITE" id="PS50821"/>
    </source>
</evidence>
<dbReference type="EMBL" id="JN798510">
    <property type="protein sequence ID" value="AEX15557.1"/>
    <property type="molecule type" value="mRNA"/>
</dbReference>
<dbReference type="Pfam" id="PF02171">
    <property type="entry name" value="Piwi"/>
    <property type="match status" value="1"/>
</dbReference>
<proteinExistence type="evidence at transcript level"/>
<dbReference type="InterPro" id="IPR036397">
    <property type="entry name" value="RNaseH_sf"/>
</dbReference>
<organism evidence="4">
    <name type="scientific">Pleurobrachia bachei</name>
    <name type="common">Sea gooseberry</name>
    <dbReference type="NCBI Taxonomy" id="34499"/>
    <lineage>
        <taxon>Eukaryota</taxon>
        <taxon>Metazoa</taxon>
        <taxon>Ctenophora</taxon>
        <taxon>Tentaculata</taxon>
        <taxon>Cydippida</taxon>
        <taxon>Pleurobrachiidae</taxon>
        <taxon>Pleurobrachia</taxon>
    </lineage>
</organism>
<sequence>MLPGYEFTIRQYTGGTLLGLNISHKIVRTDTVLDVMNQIGIRANGPQLVTAGISMLLFCIRIDDIDFTIKPTDTVIVGRRGETTYVQYYQDVYNITLRDLNQPLLVSRVKKRSQGAEGGFIEVCVGALPALSLILSLSISLSLYLYLSISHSRSLLSTHTMKDAIVFIQFAIYQSQSFKITQYYPTRVLIRIPPEVCHMTGITDGMRSNPAVMRSIADRTRQNPTNRHTALNGFMDTVRASGEAMEELEAWGVEVPSEVLPVTGRQIAPTRLLLKTGQVNVDPARANFDRITRQQFVLSSADIGNDYTVICEVGDRPKAAAFMDAAFRVGPGCGINIGNGGSIIELVNNGSFNIVCILATDSKDKYDAIKKHCCIERPIPSQVILKRTLSNPARMLSVVTKIVMQMNAKMGGELWGVHIPMQNVMYVGIDTYHDSGSSRSVGGVVASMNSCLTKFYHRTTWQPNRQELISQMDVVMTDLLRAYKTRNNDLPDRIFVFRDGVGDGQLLAVREQELRNIKDAIARAEIATDKNPHNYVVLTVGEISALTGLLWKGGRTLVLTDSLSKFKADSISKNGLFIYKVQQTLVSGLTAEISRSLRMADSIISNIKSPPCVDFLDIESALYRLFRHRVPWYILAPNPPNRTLSGGWVIQWKIVPRDSVVLCE</sequence>
<accession>U3KTQ2</accession>
<dbReference type="AlphaFoldDB" id="U3KTQ2"/>
<comment type="similarity">
    <text evidence="1">Belongs to the argonaute family.</text>
</comment>
<feature type="domain" description="PAZ" evidence="2">
    <location>
        <begin position="31"/>
        <end position="117"/>
    </location>
</feature>
<dbReference type="SMART" id="SM00949">
    <property type="entry name" value="PAZ"/>
    <property type="match status" value="1"/>
</dbReference>
<protein>
    <submittedName>
        <fullName evidence="4">Piwi protein 3</fullName>
    </submittedName>
</protein>
<dbReference type="SUPFAM" id="SSF101690">
    <property type="entry name" value="PAZ domain"/>
    <property type="match status" value="2"/>
</dbReference>
<dbReference type="PROSITE" id="PS50821">
    <property type="entry name" value="PAZ"/>
    <property type="match status" value="1"/>
</dbReference>
<dbReference type="Gene3D" id="3.40.50.2300">
    <property type="match status" value="1"/>
</dbReference>
<dbReference type="SUPFAM" id="SSF53098">
    <property type="entry name" value="Ribonuclease H-like"/>
    <property type="match status" value="1"/>
</dbReference>
<feature type="domain" description="Piwi" evidence="3">
    <location>
        <begin position="353"/>
        <end position="540"/>
    </location>
</feature>
<dbReference type="Pfam" id="PF02170">
    <property type="entry name" value="PAZ"/>
    <property type="match status" value="1"/>
</dbReference>
<dbReference type="InterPro" id="IPR003165">
    <property type="entry name" value="Piwi"/>
</dbReference>
<dbReference type="Gene3D" id="2.170.260.10">
    <property type="entry name" value="paz domain"/>
    <property type="match status" value="1"/>
</dbReference>
<dbReference type="Gene3D" id="3.30.420.10">
    <property type="entry name" value="Ribonuclease H-like superfamily/Ribonuclease H"/>
    <property type="match status" value="1"/>
</dbReference>
<evidence type="ECO:0000259" key="3">
    <source>
        <dbReference type="PROSITE" id="PS50822"/>
    </source>
</evidence>
<dbReference type="InterPro" id="IPR036085">
    <property type="entry name" value="PAZ_dom_sf"/>
</dbReference>
<dbReference type="PROSITE" id="PS50822">
    <property type="entry name" value="PIWI"/>
    <property type="match status" value="1"/>
</dbReference>
<dbReference type="GO" id="GO:0003723">
    <property type="term" value="F:RNA binding"/>
    <property type="evidence" value="ECO:0007669"/>
    <property type="project" value="InterPro"/>
</dbReference>
<dbReference type="InterPro" id="IPR012337">
    <property type="entry name" value="RNaseH-like_sf"/>
</dbReference>
<dbReference type="PANTHER" id="PTHR22891">
    <property type="entry name" value="EUKARYOTIC TRANSLATION INITIATION FACTOR 2C"/>
    <property type="match status" value="1"/>
</dbReference>
<evidence type="ECO:0000256" key="1">
    <source>
        <dbReference type="RuleBase" id="RU361178"/>
    </source>
</evidence>
<evidence type="ECO:0000313" key="4">
    <source>
        <dbReference type="EMBL" id="AEX15557.1"/>
    </source>
</evidence>
<dbReference type="InterPro" id="IPR003100">
    <property type="entry name" value="PAZ_dom"/>
</dbReference>
<name>U3KTQ2_PLEBA</name>